<dbReference type="Proteomes" id="UP000708208">
    <property type="component" value="Unassembled WGS sequence"/>
</dbReference>
<dbReference type="GO" id="GO:0005737">
    <property type="term" value="C:cytoplasm"/>
    <property type="evidence" value="ECO:0007669"/>
    <property type="project" value="TreeGrafter"/>
</dbReference>
<dbReference type="EMBL" id="CAJVCH010520345">
    <property type="protein sequence ID" value="CAG7821769.1"/>
    <property type="molecule type" value="Genomic_DNA"/>
</dbReference>
<evidence type="ECO:0000313" key="3">
    <source>
        <dbReference type="EMBL" id="CAG7821769.1"/>
    </source>
</evidence>
<evidence type="ECO:0000256" key="1">
    <source>
        <dbReference type="SAM" id="SignalP"/>
    </source>
</evidence>
<dbReference type="PANTHER" id="PTHR23324:SF83">
    <property type="entry name" value="SEC14-LIKE PROTEIN 2"/>
    <property type="match status" value="1"/>
</dbReference>
<dbReference type="InterPro" id="IPR051064">
    <property type="entry name" value="SEC14/CRAL-TRIO_domain"/>
</dbReference>
<dbReference type="Pfam" id="PF00650">
    <property type="entry name" value="CRAL_TRIO"/>
    <property type="match status" value="1"/>
</dbReference>
<dbReference type="CDD" id="cd00170">
    <property type="entry name" value="SEC14"/>
    <property type="match status" value="1"/>
</dbReference>
<feature type="chain" id="PRO_5035272267" description="CRAL-TRIO domain-containing protein" evidence="1">
    <location>
        <begin position="20"/>
        <end position="395"/>
    </location>
</feature>
<keyword evidence="1" id="KW-0732">Signal</keyword>
<keyword evidence="4" id="KW-1185">Reference proteome</keyword>
<dbReference type="PROSITE" id="PS50191">
    <property type="entry name" value="CRAL_TRIO"/>
    <property type="match status" value="1"/>
</dbReference>
<gene>
    <name evidence="3" type="ORF">AFUS01_LOCUS32083</name>
</gene>
<feature type="signal peptide" evidence="1">
    <location>
        <begin position="1"/>
        <end position="19"/>
    </location>
</feature>
<evidence type="ECO:0000313" key="4">
    <source>
        <dbReference type="Proteomes" id="UP000708208"/>
    </source>
</evidence>
<comment type="caution">
    <text evidence="3">The sequence shown here is derived from an EMBL/GenBank/DDBJ whole genome shotgun (WGS) entry which is preliminary data.</text>
</comment>
<reference evidence="3" key="1">
    <citation type="submission" date="2021-06" db="EMBL/GenBank/DDBJ databases">
        <authorList>
            <person name="Hodson N. C."/>
            <person name="Mongue J. A."/>
            <person name="Jaron S. K."/>
        </authorList>
    </citation>
    <scope>NUCLEOTIDE SEQUENCE</scope>
</reference>
<protein>
    <recommendedName>
        <fullName evidence="2">CRAL-TRIO domain-containing protein</fullName>
    </recommendedName>
</protein>
<dbReference type="OrthoDB" id="1434354at2759"/>
<dbReference type="PANTHER" id="PTHR23324">
    <property type="entry name" value="SEC14 RELATED PROTEIN"/>
    <property type="match status" value="1"/>
</dbReference>
<proteinExistence type="predicted"/>
<dbReference type="InterPro" id="IPR001251">
    <property type="entry name" value="CRAL-TRIO_dom"/>
</dbReference>
<accession>A0A8J2KYJ1</accession>
<sequence>MMESVRTVLVLALLSVAFGQEIPVPDFKDTDNEILKFEISNETKAAYPYYLSGYDDEGVPIWVSELGRWDTRKAADGTPQELRDYKINIIQMFKRCVNSENIQNNHEGPAHEFVLVFDMDGFNIRQTSSPSSLQLVLWIARQAEQAFSNNIKNAYIVNANYLFTTVFDLMKPILGRSVYKVEVFGTNKNVWTPKILKKLPKESLAEWGIIPHQNGVEENLTVDQVRGTFFEKVLNDRNSLGEFTFEKLWFRLDSYFGVTFFRWDQTYDLRYHIRSYDYHGRLAVPNPCEAPNLKRILRRLIHKRWWRRHSPWELLVIPNFRLQSDPDNFKTVLVLRFHPSLLNTEETQVLLGNLFGETFPESGWVRDRDLHWSTPFGNVLAVGSPLQAPLQLTDN</sequence>
<dbReference type="SMART" id="SM00516">
    <property type="entry name" value="SEC14"/>
    <property type="match status" value="1"/>
</dbReference>
<organism evidence="3 4">
    <name type="scientific">Allacma fusca</name>
    <dbReference type="NCBI Taxonomy" id="39272"/>
    <lineage>
        <taxon>Eukaryota</taxon>
        <taxon>Metazoa</taxon>
        <taxon>Ecdysozoa</taxon>
        <taxon>Arthropoda</taxon>
        <taxon>Hexapoda</taxon>
        <taxon>Collembola</taxon>
        <taxon>Symphypleona</taxon>
        <taxon>Sminthuridae</taxon>
        <taxon>Allacma</taxon>
    </lineage>
</organism>
<dbReference type="AlphaFoldDB" id="A0A8J2KYJ1"/>
<evidence type="ECO:0000259" key="2">
    <source>
        <dbReference type="PROSITE" id="PS50191"/>
    </source>
</evidence>
<name>A0A8J2KYJ1_9HEXA</name>
<feature type="domain" description="CRAL-TRIO" evidence="2">
    <location>
        <begin position="39"/>
        <end position="222"/>
    </location>
</feature>